<evidence type="ECO:0000256" key="1">
    <source>
        <dbReference type="SAM" id="Coils"/>
    </source>
</evidence>
<feature type="compositionally biased region" description="Basic and acidic residues" evidence="2">
    <location>
        <begin position="20"/>
        <end position="35"/>
    </location>
</feature>
<feature type="coiled-coil region" evidence="1">
    <location>
        <begin position="99"/>
        <end position="133"/>
    </location>
</feature>
<organism evidence="3 4">
    <name type="scientific">Ligilactobacillus salitolerans</name>
    <dbReference type="NCBI Taxonomy" id="1808352"/>
    <lineage>
        <taxon>Bacteria</taxon>
        <taxon>Bacillati</taxon>
        <taxon>Bacillota</taxon>
        <taxon>Bacilli</taxon>
        <taxon>Lactobacillales</taxon>
        <taxon>Lactobacillaceae</taxon>
        <taxon>Ligilactobacillus</taxon>
    </lineage>
</organism>
<evidence type="ECO:0000313" key="4">
    <source>
        <dbReference type="Proteomes" id="UP000286848"/>
    </source>
</evidence>
<keyword evidence="4" id="KW-1185">Reference proteome</keyword>
<comment type="caution">
    <text evidence="3">The sequence shown here is derived from an EMBL/GenBank/DDBJ whole genome shotgun (WGS) entry which is preliminary data.</text>
</comment>
<proteinExistence type="predicted"/>
<protein>
    <submittedName>
        <fullName evidence="3">Uncharacterized protein</fullName>
    </submittedName>
</protein>
<dbReference type="Proteomes" id="UP000286848">
    <property type="component" value="Unassembled WGS sequence"/>
</dbReference>
<keyword evidence="1" id="KW-0175">Coiled coil</keyword>
<evidence type="ECO:0000313" key="3">
    <source>
        <dbReference type="EMBL" id="GBG94791.1"/>
    </source>
</evidence>
<sequence>MSDKDKAFKAAQRRRLHTKISGERKQLSSKRNELRSVNEKLERLRDAKRDLNSSLDDLTRLQSKTNTVLTSDLSKFVGTRQGKYDRKVKDVTSELSKINGAHRANKELINEKIKELEQKKSNLQGSISDLNDAISISMSELGSL</sequence>
<feature type="region of interest" description="Disordered" evidence="2">
    <location>
        <begin position="1"/>
        <end position="35"/>
    </location>
</feature>
<evidence type="ECO:0000256" key="2">
    <source>
        <dbReference type="SAM" id="MobiDB-lite"/>
    </source>
</evidence>
<dbReference type="AlphaFoldDB" id="A0A401ITC7"/>
<dbReference type="SUPFAM" id="SSF46579">
    <property type="entry name" value="Prefoldin"/>
    <property type="match status" value="1"/>
</dbReference>
<name>A0A401ITC7_9LACO</name>
<gene>
    <name evidence="3" type="ORF">LFYK43_12500</name>
</gene>
<accession>A0A401ITC7</accession>
<dbReference type="EMBL" id="BFFP01000018">
    <property type="protein sequence ID" value="GBG94791.1"/>
    <property type="molecule type" value="Genomic_DNA"/>
</dbReference>
<reference evidence="3 4" key="1">
    <citation type="journal article" date="2019" name="Int. J. Syst. Evol. Microbiol.">
        <title>Lactobacillus salitolerans sp. nov., a novel lactic acid bacterium isolated from spent mushroom substrates.</title>
        <authorList>
            <person name="Tohno M."/>
            <person name="Tanizawa Y."/>
            <person name="Kojima Y."/>
            <person name="Sakamoto M."/>
            <person name="Nakamura Y."/>
            <person name="Ohkuma M."/>
            <person name="Kobayashi H."/>
        </authorList>
    </citation>
    <scope>NUCLEOTIDE SEQUENCE [LARGE SCALE GENOMIC DNA]</scope>
    <source>
        <strain evidence="3 4">YK43</strain>
    </source>
</reference>
<dbReference type="RefSeq" id="WP_124976526.1">
    <property type="nucleotide sequence ID" value="NZ_BFFP01000018.1"/>
</dbReference>